<protein>
    <recommendedName>
        <fullName evidence="3">Nucleoside-diphosphate sugar epimerase</fullName>
    </recommendedName>
</protein>
<dbReference type="AlphaFoldDB" id="A0A4S2HA70"/>
<organism evidence="1 2">
    <name type="scientific">Marinicauda pacifica</name>
    <dbReference type="NCBI Taxonomy" id="1133559"/>
    <lineage>
        <taxon>Bacteria</taxon>
        <taxon>Pseudomonadati</taxon>
        <taxon>Pseudomonadota</taxon>
        <taxon>Alphaproteobacteria</taxon>
        <taxon>Maricaulales</taxon>
        <taxon>Maricaulaceae</taxon>
        <taxon>Marinicauda</taxon>
    </lineage>
</organism>
<dbReference type="RefSeq" id="WP_135944335.1">
    <property type="nucleotide sequence ID" value="NZ_BMEI01000002.1"/>
</dbReference>
<dbReference type="Pfam" id="PF06258">
    <property type="entry name" value="Mito_fiss_Elm1"/>
    <property type="match status" value="1"/>
</dbReference>
<evidence type="ECO:0008006" key="3">
    <source>
        <dbReference type="Google" id="ProtNLM"/>
    </source>
</evidence>
<proteinExistence type="predicted"/>
<dbReference type="PANTHER" id="PTHR33986">
    <property type="entry name" value="OS02G0535700 PROTEIN"/>
    <property type="match status" value="1"/>
</dbReference>
<accession>A0A4S2HA70</accession>
<gene>
    <name evidence="1" type="ORF">E5162_07000</name>
</gene>
<name>A0A4S2HA70_9PROT</name>
<evidence type="ECO:0000313" key="1">
    <source>
        <dbReference type="EMBL" id="TGY92815.1"/>
    </source>
</evidence>
<reference evidence="1 2" key="1">
    <citation type="journal article" date="2013" name="Int. J. Syst. Evol. Microbiol.">
        <title>Marinicauda pacifica gen. nov., sp. nov., a prosthecate alphaproteobacterium of the family Hyphomonadaceae isolated from deep seawater.</title>
        <authorList>
            <person name="Zhang X.Y."/>
            <person name="Li G.W."/>
            <person name="Wang C.S."/>
            <person name="Zhang Y.J."/>
            <person name="Xu X.W."/>
            <person name="Li H."/>
            <person name="Liu A."/>
            <person name="Liu C."/>
            <person name="Xie B.B."/>
            <person name="Qin Q.L."/>
            <person name="Xu Z."/>
            <person name="Chen X.L."/>
            <person name="Zhou B.C."/>
            <person name="Zhang Y.Z."/>
        </authorList>
    </citation>
    <scope>NUCLEOTIDE SEQUENCE [LARGE SCALE GENOMIC DNA]</scope>
    <source>
        <strain evidence="1 2">P-1 km-3</strain>
    </source>
</reference>
<dbReference type="InterPro" id="IPR009367">
    <property type="entry name" value="Elm1-like"/>
</dbReference>
<dbReference type="Proteomes" id="UP000305451">
    <property type="component" value="Unassembled WGS sequence"/>
</dbReference>
<dbReference type="EMBL" id="SRXV01000002">
    <property type="protein sequence ID" value="TGY92815.1"/>
    <property type="molecule type" value="Genomic_DNA"/>
</dbReference>
<dbReference type="PANTHER" id="PTHR33986:SF15">
    <property type="entry name" value="MITOCHONDRIAL FISSION PROTEIN ELM1"/>
    <property type="match status" value="1"/>
</dbReference>
<dbReference type="OrthoDB" id="272235at2"/>
<evidence type="ECO:0000313" key="2">
    <source>
        <dbReference type="Proteomes" id="UP000305451"/>
    </source>
</evidence>
<sequence length="307" mass="34143">MSQTERTCFIVSDGRRGIENQALGLAEALSDLTPLRLMPVHVPRTGPIPDPGPIAPEVWIGCGRAAVRASEVHRRAFPDCTMVYIQHPRENMARFDLVIPPRHDRLDGPNVFSILGSANRITPSRLAEGAAPFASRMAGFGTPRAAVLIGGDSRHHRFDEAVNTYLIERLAFLRACDVALLITVSRRTPDALKDALRERFSHDEGVWLHEDGAPNPYFAFLDGADWIFVTEDSTNMLTEAAATGKPVFRLPVAGDPGKFRRLYAELEAYGAVRPFLGRLDRWRYRPLRETGRAAQRVLEILDAKSHS</sequence>
<comment type="caution">
    <text evidence="1">The sequence shown here is derived from an EMBL/GenBank/DDBJ whole genome shotgun (WGS) entry which is preliminary data.</text>
</comment>
<keyword evidence="2" id="KW-1185">Reference proteome</keyword>